<dbReference type="RefSeq" id="WP_234982960.1">
    <property type="nucleotide sequence ID" value="NZ_FUWO01000026.1"/>
</dbReference>
<dbReference type="EMBL" id="FUWO01000026">
    <property type="protein sequence ID" value="SJZ84676.1"/>
    <property type="molecule type" value="Genomic_DNA"/>
</dbReference>
<dbReference type="Proteomes" id="UP000189941">
    <property type="component" value="Unassembled WGS sequence"/>
</dbReference>
<sequence>MDDILKTIIDKLIEDVKKNGPQLSVTQRVKGVKQPWGGYLKRVDFDEVCLGDGQETLHENENVHASLIGMAVDYMARFMMGSPVDEAFKISLLGAKIKNRIRTANKLKKRITGLDDESIKSAIKLSGYDVVYRNGGFGYTPVDEIKPDQNTIENVRIMIQRTLEFFKIYGPVTLDGFDFEGAYTRNIASGDGDFLTEDTLWDLKVLKGDISKNHTLQLLVYWRMGLRTVQTEFQSVCYLGIYNPRKNTVHRLNVNQITEETIKIVDQEIIGYPTWLGDNGVLDRQEFVKNFRGFLRSSEHKTLITGLDDDEKIRTVLKILSQQFKSGIIYCSELGAIAEIINHAFGNPELPQKVNSSDTYDLGGMKVRFSKYIHSKNPANIGKNVDFVLYFPVETVLMKGKEKHLKSLLNDIKNTVSTKVIVMTTNDQLKNLTPIRDVVDSHIHYEIENDNPELLEIIKSNIGEFEYPLFQ</sequence>
<evidence type="ECO:0000313" key="1">
    <source>
        <dbReference type="EMBL" id="SJZ84676.1"/>
    </source>
</evidence>
<gene>
    <name evidence="1" type="ORF">SAMN02746011_01908</name>
</gene>
<protein>
    <submittedName>
        <fullName evidence="1">Uncharacterized protein</fullName>
    </submittedName>
</protein>
<proteinExistence type="predicted"/>
<reference evidence="2" key="1">
    <citation type="submission" date="2017-02" db="EMBL/GenBank/DDBJ databases">
        <authorList>
            <person name="Varghese N."/>
            <person name="Submissions S."/>
        </authorList>
    </citation>
    <scope>NUCLEOTIDE SEQUENCE [LARGE SCALE GENOMIC DNA]</scope>
    <source>
        <strain evidence="2">DSM 15739</strain>
    </source>
</reference>
<keyword evidence="2" id="KW-1185">Reference proteome</keyword>
<dbReference type="AlphaFoldDB" id="A0A1T4P065"/>
<evidence type="ECO:0000313" key="2">
    <source>
        <dbReference type="Proteomes" id="UP000189941"/>
    </source>
</evidence>
<accession>A0A1T4P065</accession>
<name>A0A1T4P065_9LACT</name>
<organism evidence="1 2">
    <name type="scientific">Globicatella sulfidifaciens DSM 15739</name>
    <dbReference type="NCBI Taxonomy" id="1121925"/>
    <lineage>
        <taxon>Bacteria</taxon>
        <taxon>Bacillati</taxon>
        <taxon>Bacillota</taxon>
        <taxon>Bacilli</taxon>
        <taxon>Lactobacillales</taxon>
        <taxon>Aerococcaceae</taxon>
        <taxon>Globicatella</taxon>
    </lineage>
</organism>